<dbReference type="AlphaFoldDB" id="A0A069D7E7"/>
<evidence type="ECO:0000313" key="2">
    <source>
        <dbReference type="Proteomes" id="UP000027601"/>
    </source>
</evidence>
<reference evidence="1 2" key="1">
    <citation type="journal article" date="2015" name="Microbes Environ.">
        <title>Distribution and evolution of nitrogen fixation genes in the phylum bacteroidetes.</title>
        <authorList>
            <person name="Inoue J."/>
            <person name="Oshima K."/>
            <person name="Suda W."/>
            <person name="Sakamoto M."/>
            <person name="Iino T."/>
            <person name="Noda S."/>
            <person name="Hongoh Y."/>
            <person name="Hattori M."/>
            <person name="Ohkuma M."/>
        </authorList>
    </citation>
    <scope>NUCLEOTIDE SEQUENCE [LARGE SCALE GENOMIC DNA]</scope>
    <source>
        <strain evidence="1 2">JCM 15093</strain>
    </source>
</reference>
<gene>
    <name evidence="1" type="ORF">JCM15093_3591</name>
</gene>
<dbReference type="Proteomes" id="UP000027601">
    <property type="component" value="Unassembled WGS sequence"/>
</dbReference>
<dbReference type="EMBL" id="BAJS01000051">
    <property type="protein sequence ID" value="GAK38256.1"/>
    <property type="molecule type" value="Genomic_DNA"/>
</dbReference>
<organism evidence="1 2">
    <name type="scientific">Bacteroides graminisolvens DSM 19988 = JCM 15093</name>
    <dbReference type="NCBI Taxonomy" id="1121097"/>
    <lineage>
        <taxon>Bacteria</taxon>
        <taxon>Pseudomonadati</taxon>
        <taxon>Bacteroidota</taxon>
        <taxon>Bacteroidia</taxon>
        <taxon>Bacteroidales</taxon>
        <taxon>Bacteroidaceae</taxon>
        <taxon>Bacteroides</taxon>
    </lineage>
</organism>
<sequence length="60" mass="6722">MELKLPVPQGIDCTGHLLIVPYGIETKYQTGVHPGYLLLIVPYGIETYGSIRPLIAKMYF</sequence>
<proteinExistence type="predicted"/>
<accession>A0A069D7E7</accession>
<name>A0A069D7E7_9BACE</name>
<comment type="caution">
    <text evidence="1">The sequence shown here is derived from an EMBL/GenBank/DDBJ whole genome shotgun (WGS) entry which is preliminary data.</text>
</comment>
<keyword evidence="2" id="KW-1185">Reference proteome</keyword>
<evidence type="ECO:0000313" key="1">
    <source>
        <dbReference type="EMBL" id="GAK38256.1"/>
    </source>
</evidence>
<protein>
    <submittedName>
        <fullName evidence="1">Uncharacterized protein</fullName>
    </submittedName>
</protein>